<comment type="similarity">
    <text evidence="3">Belongs to the OST3/OST6 family.</text>
</comment>
<dbReference type="OrthoDB" id="67566at2759"/>
<dbReference type="GO" id="GO:0018279">
    <property type="term" value="P:protein N-linked glycosylation via asparagine"/>
    <property type="evidence" value="ECO:0007669"/>
    <property type="project" value="TreeGrafter"/>
</dbReference>
<dbReference type="Gene3D" id="3.40.30.10">
    <property type="entry name" value="Glutaredoxin"/>
    <property type="match status" value="1"/>
</dbReference>
<evidence type="ECO:0000313" key="12">
    <source>
        <dbReference type="Proteomes" id="UP000008141"/>
    </source>
</evidence>
<dbReference type="eggNOG" id="KOG2603">
    <property type="taxonomic scope" value="Eukaryota"/>
</dbReference>
<dbReference type="InterPro" id="IPR021149">
    <property type="entry name" value="OligosaccharylTrfase_OST3/OST6"/>
</dbReference>
<evidence type="ECO:0000256" key="3">
    <source>
        <dbReference type="ARBA" id="ARBA00009561"/>
    </source>
</evidence>
<feature type="transmembrane region" description="Helical" evidence="9">
    <location>
        <begin position="190"/>
        <end position="212"/>
    </location>
</feature>
<feature type="chain" id="PRO_5003156229" description="Dolichyl-diphosphooligosaccharide--protein glycosyltransferase subunit 3" evidence="10">
    <location>
        <begin position="22"/>
        <end position="335"/>
    </location>
</feature>
<protein>
    <recommendedName>
        <fullName evidence="13">Dolichyl-diphosphooligosaccharide--protein glycosyltransferase subunit 3</fullName>
    </recommendedName>
</protein>
<dbReference type="GO" id="GO:0008250">
    <property type="term" value="C:oligosaccharyltransferase complex"/>
    <property type="evidence" value="ECO:0007669"/>
    <property type="project" value="TreeGrafter"/>
</dbReference>
<evidence type="ECO:0000256" key="9">
    <source>
        <dbReference type="SAM" id="Phobius"/>
    </source>
</evidence>
<evidence type="ECO:0000256" key="7">
    <source>
        <dbReference type="ARBA" id="ARBA00022989"/>
    </source>
</evidence>
<dbReference type="STRING" id="554065.E1Z957"/>
<dbReference type="InParanoid" id="E1Z957"/>
<dbReference type="EMBL" id="GL433839">
    <property type="protein sequence ID" value="EFN57721.1"/>
    <property type="molecule type" value="Genomic_DNA"/>
</dbReference>
<dbReference type="PANTHER" id="PTHR12692:SF0">
    <property type="entry name" value="GH11935P"/>
    <property type="match status" value="1"/>
</dbReference>
<keyword evidence="12" id="KW-1185">Reference proteome</keyword>
<keyword evidence="4 9" id="KW-0812">Transmembrane</keyword>
<feature type="transmembrane region" description="Helical" evidence="9">
    <location>
        <begin position="270"/>
        <end position="290"/>
    </location>
</feature>
<reference evidence="11 12" key="1">
    <citation type="journal article" date="2010" name="Plant Cell">
        <title>The Chlorella variabilis NC64A genome reveals adaptation to photosymbiosis, coevolution with viruses, and cryptic sex.</title>
        <authorList>
            <person name="Blanc G."/>
            <person name="Duncan G."/>
            <person name="Agarkova I."/>
            <person name="Borodovsky M."/>
            <person name="Gurnon J."/>
            <person name="Kuo A."/>
            <person name="Lindquist E."/>
            <person name="Lucas S."/>
            <person name="Pangilinan J."/>
            <person name="Polle J."/>
            <person name="Salamov A."/>
            <person name="Terry A."/>
            <person name="Yamada T."/>
            <person name="Dunigan D.D."/>
            <person name="Grigoriev I.V."/>
            <person name="Claverie J.M."/>
            <person name="Van Etten J.L."/>
        </authorList>
    </citation>
    <scope>NUCLEOTIDE SEQUENCE [LARGE SCALE GENOMIC DNA]</scope>
    <source>
        <strain evidence="11 12">NC64A</strain>
    </source>
</reference>
<dbReference type="KEGG" id="cvr:CHLNCDRAFT_59632"/>
<keyword evidence="6" id="KW-0256">Endoplasmic reticulum</keyword>
<dbReference type="RefSeq" id="XP_005849823.1">
    <property type="nucleotide sequence ID" value="XM_005849761.1"/>
</dbReference>
<dbReference type="OMA" id="MNTDWYL"/>
<dbReference type="GeneID" id="17357259"/>
<dbReference type="PANTHER" id="PTHR12692">
    <property type="entry name" value="DOLICHYL-DIPHOSPHOOLIGOSACCHARIDE--PROTEIN GLYCOSYLTRANSFERASE-RELATED"/>
    <property type="match status" value="1"/>
</dbReference>
<sequence>MRRSALCLGLLLLVAIGGSQAAGDAEVQRLLALQRSHGGVIELDPKTFQELLVGKSRPYSVIIVADAKDLRSQGKLKLGQLVSEFRLVAKSFAATHAGKGSVGSVIFARLEFSKAKDLFGRMGIQALPYLARIPPSLAISEGGAVTLGKEEVMPTTGYPWSAEAIAEWVLERSGVAVGEIKRPTLISTRLMPLLSLAVLACVAFVGYHLYYASFMRHQWLYALGAIAVYWFSVSGGMFNIIRGVPLVGFDHRKRQSMLFMPGQGQLGAEGFIMGSLYTTVGLAVAALIILAPKVKDPNTQRVAAYGIILVAFMAFRLVTSNHLWKTGMNTDWYLF</sequence>
<evidence type="ECO:0000256" key="2">
    <source>
        <dbReference type="ARBA" id="ARBA00004477"/>
    </source>
</evidence>
<keyword evidence="5 10" id="KW-0732">Signal</keyword>
<keyword evidence="8 9" id="KW-0472">Membrane</keyword>
<evidence type="ECO:0000256" key="8">
    <source>
        <dbReference type="ARBA" id="ARBA00023136"/>
    </source>
</evidence>
<proteinExistence type="inferred from homology"/>
<evidence type="ECO:0008006" key="13">
    <source>
        <dbReference type="Google" id="ProtNLM"/>
    </source>
</evidence>
<feature type="transmembrane region" description="Helical" evidence="9">
    <location>
        <begin position="219"/>
        <end position="241"/>
    </location>
</feature>
<dbReference type="Pfam" id="PF04756">
    <property type="entry name" value="OST3_OST6"/>
    <property type="match status" value="1"/>
</dbReference>
<dbReference type="Proteomes" id="UP000008141">
    <property type="component" value="Unassembled WGS sequence"/>
</dbReference>
<organism evidence="12">
    <name type="scientific">Chlorella variabilis</name>
    <name type="common">Green alga</name>
    <dbReference type="NCBI Taxonomy" id="554065"/>
    <lineage>
        <taxon>Eukaryota</taxon>
        <taxon>Viridiplantae</taxon>
        <taxon>Chlorophyta</taxon>
        <taxon>core chlorophytes</taxon>
        <taxon>Trebouxiophyceae</taxon>
        <taxon>Chlorellales</taxon>
        <taxon>Chlorellaceae</taxon>
        <taxon>Chlorella clade</taxon>
        <taxon>Chlorella</taxon>
    </lineage>
</organism>
<evidence type="ECO:0000256" key="6">
    <source>
        <dbReference type="ARBA" id="ARBA00022824"/>
    </source>
</evidence>
<evidence type="ECO:0000256" key="1">
    <source>
        <dbReference type="ARBA" id="ARBA00002791"/>
    </source>
</evidence>
<evidence type="ECO:0000256" key="10">
    <source>
        <dbReference type="SAM" id="SignalP"/>
    </source>
</evidence>
<name>E1Z957_CHLVA</name>
<dbReference type="AlphaFoldDB" id="E1Z957"/>
<comment type="subcellular location">
    <subcellularLocation>
        <location evidence="2">Endoplasmic reticulum membrane</location>
        <topology evidence="2">Multi-pass membrane protein</topology>
    </subcellularLocation>
</comment>
<accession>E1Z957</accession>
<feature type="signal peptide" evidence="10">
    <location>
        <begin position="1"/>
        <end position="21"/>
    </location>
</feature>
<evidence type="ECO:0000256" key="5">
    <source>
        <dbReference type="ARBA" id="ARBA00022729"/>
    </source>
</evidence>
<comment type="function">
    <text evidence="1">Subunit of the oligosaccharyl transferase (OST) complex that catalyzes the initial transfer of a defined glycan (Glc(3)Man(9)GlcNAc(2) in eukaryotes) from the lipid carrier dolichol-pyrophosphate to an asparagine residue within an Asn-X-Ser/Thr consensus motif in nascent polypeptide chains, the first step in protein N-glycosylation. N-glycosylation occurs cotranslationally and the complex associates with the Sec61 complex at the channel-forming translocon complex that mediates protein translocation across the endoplasmic reticulum (ER). All subunits are required for a maximal enzyme activity.</text>
</comment>
<evidence type="ECO:0000313" key="11">
    <source>
        <dbReference type="EMBL" id="EFN57721.1"/>
    </source>
</evidence>
<gene>
    <name evidence="11" type="ORF">CHLNCDRAFT_59632</name>
</gene>
<evidence type="ECO:0000256" key="4">
    <source>
        <dbReference type="ARBA" id="ARBA00022692"/>
    </source>
</evidence>
<dbReference type="FunCoup" id="E1Z957">
    <property type="interactions" value="903"/>
</dbReference>
<feature type="transmembrane region" description="Helical" evidence="9">
    <location>
        <begin position="302"/>
        <end position="324"/>
    </location>
</feature>
<keyword evidence="7 9" id="KW-1133">Transmembrane helix</keyword>